<dbReference type="InterPro" id="IPR017871">
    <property type="entry name" value="ABC_transporter-like_CS"/>
</dbReference>
<dbReference type="Proteomes" id="UP000660668">
    <property type="component" value="Unassembled WGS sequence"/>
</dbReference>
<dbReference type="InterPro" id="IPR013611">
    <property type="entry name" value="Transp-assoc_OB_typ2"/>
</dbReference>
<evidence type="ECO:0000256" key="4">
    <source>
        <dbReference type="ARBA" id="ARBA00066388"/>
    </source>
</evidence>
<dbReference type="GO" id="GO:0005524">
    <property type="term" value="F:ATP binding"/>
    <property type="evidence" value="ECO:0007669"/>
    <property type="project" value="UniProtKB-KW"/>
</dbReference>
<dbReference type="EC" id="7.6.2.9" evidence="4"/>
<dbReference type="Gene3D" id="3.40.50.300">
    <property type="entry name" value="P-loop containing nucleotide triphosphate hydrolases"/>
    <property type="match status" value="1"/>
</dbReference>
<dbReference type="SMART" id="SM00382">
    <property type="entry name" value="AAA"/>
    <property type="match status" value="1"/>
</dbReference>
<keyword evidence="1" id="KW-0813">Transport</keyword>
<evidence type="ECO:0000259" key="5">
    <source>
        <dbReference type="PROSITE" id="PS50893"/>
    </source>
</evidence>
<dbReference type="SUPFAM" id="SSF52540">
    <property type="entry name" value="P-loop containing nucleoside triphosphate hydrolases"/>
    <property type="match status" value="1"/>
</dbReference>
<evidence type="ECO:0000256" key="3">
    <source>
        <dbReference type="ARBA" id="ARBA00022840"/>
    </source>
</evidence>
<proteinExistence type="predicted"/>
<dbReference type="Pfam" id="PF00005">
    <property type="entry name" value="ABC_tran"/>
    <property type="match status" value="1"/>
</dbReference>
<keyword evidence="7" id="KW-1185">Reference proteome</keyword>
<dbReference type="EMBL" id="JADKPO010000024">
    <property type="protein sequence ID" value="MBF4769355.1"/>
    <property type="molecule type" value="Genomic_DNA"/>
</dbReference>
<dbReference type="GO" id="GO:0015418">
    <property type="term" value="F:ABC-type quaternary ammonium compound transporting activity"/>
    <property type="evidence" value="ECO:0007669"/>
    <property type="project" value="UniProtKB-EC"/>
</dbReference>
<name>A0A930VR51_9ACTN</name>
<accession>A0A930VR51</accession>
<dbReference type="FunFam" id="3.40.50.300:FF:000425">
    <property type="entry name" value="Probable ABC transporter, ATP-binding subunit"/>
    <property type="match status" value="1"/>
</dbReference>
<evidence type="ECO:0000256" key="2">
    <source>
        <dbReference type="ARBA" id="ARBA00022741"/>
    </source>
</evidence>
<dbReference type="InterPro" id="IPR003593">
    <property type="entry name" value="AAA+_ATPase"/>
</dbReference>
<dbReference type="InterPro" id="IPR050093">
    <property type="entry name" value="ABC_SmlMolc_Importer"/>
</dbReference>
<feature type="domain" description="ABC transporter" evidence="5">
    <location>
        <begin position="18"/>
        <end position="248"/>
    </location>
</feature>
<dbReference type="RefSeq" id="WP_194697505.1">
    <property type="nucleotide sequence ID" value="NZ_JADKPO010000024.1"/>
</dbReference>
<reference evidence="6" key="1">
    <citation type="submission" date="2020-11" db="EMBL/GenBank/DDBJ databases">
        <title>Nocardioides cynanchi sp. nov., isolated from soil of rhizosphere of Cynanchum wilfordii.</title>
        <authorList>
            <person name="Lee J.-S."/>
            <person name="Suh M.K."/>
            <person name="Kim J.-S."/>
        </authorList>
    </citation>
    <scope>NUCLEOTIDE SEQUENCE</scope>
    <source>
        <strain evidence="6">KCTC 19276</strain>
    </source>
</reference>
<evidence type="ECO:0000313" key="6">
    <source>
        <dbReference type="EMBL" id="MBF4769355.1"/>
    </source>
</evidence>
<dbReference type="PROSITE" id="PS00211">
    <property type="entry name" value="ABC_TRANSPORTER_1"/>
    <property type="match status" value="1"/>
</dbReference>
<dbReference type="InterPro" id="IPR003439">
    <property type="entry name" value="ABC_transporter-like_ATP-bd"/>
</dbReference>
<dbReference type="InterPro" id="IPR008995">
    <property type="entry name" value="Mo/tungstate-bd_C_term_dom"/>
</dbReference>
<dbReference type="SUPFAM" id="SSF50331">
    <property type="entry name" value="MOP-like"/>
    <property type="match status" value="1"/>
</dbReference>
<keyword evidence="2" id="KW-0547">Nucleotide-binding</keyword>
<dbReference type="Pfam" id="PF08402">
    <property type="entry name" value="TOBE_2"/>
    <property type="match status" value="1"/>
</dbReference>
<evidence type="ECO:0000256" key="1">
    <source>
        <dbReference type="ARBA" id="ARBA00022448"/>
    </source>
</evidence>
<dbReference type="PROSITE" id="PS50893">
    <property type="entry name" value="ABC_TRANSPORTER_2"/>
    <property type="match status" value="1"/>
</dbReference>
<dbReference type="PANTHER" id="PTHR42781:SF4">
    <property type="entry name" value="SPERMIDINE_PUTRESCINE IMPORT ATP-BINDING PROTEIN POTA"/>
    <property type="match status" value="1"/>
</dbReference>
<comment type="caution">
    <text evidence="6">The sequence shown here is derived from an EMBL/GenBank/DDBJ whole genome shotgun (WGS) entry which is preliminary data.</text>
</comment>
<sequence>MTQSQEETFVKGRAGADIEIRHASHSYGPTLVVDDITFSADAGEIVTLLGPSGSGKTTLLRMIAGFVPARRGSILVGGSDVTALPVHRRNIGMVFQNYALFPHLNVRDNIAYPLARAKVRRAARPSIVAEALDAVRLPGVEERMPSQLSGGQQQRIALARAIVNRPRLVLMDEPLGALDRRLRESLQVEIVRIAREFGLTVVNVTHDQEEAFTISDKIAVLSHGKLLQYGPPEDLFRAPGSVEVADFLGESNVLHGVVELGREGHRLRRGDDLVLLTDQHVRSAGLVPGQDVVVVVRSWSARLVPLEDARTQRGRSWVRARIAAVLFTGDSRKIVLHSQQGETLSVRYTIDAEIPGVQGDEVAVQWDPSLGVVTSARTSPQEGDR</sequence>
<keyword evidence="3 6" id="KW-0067">ATP-binding</keyword>
<protein>
    <recommendedName>
        <fullName evidence="4">ABC-type quaternary amine transporter</fullName>
        <ecNumber evidence="4">7.6.2.9</ecNumber>
    </recommendedName>
</protein>
<dbReference type="GO" id="GO:0016887">
    <property type="term" value="F:ATP hydrolysis activity"/>
    <property type="evidence" value="ECO:0007669"/>
    <property type="project" value="InterPro"/>
</dbReference>
<dbReference type="PANTHER" id="PTHR42781">
    <property type="entry name" value="SPERMIDINE/PUTRESCINE IMPORT ATP-BINDING PROTEIN POTA"/>
    <property type="match status" value="1"/>
</dbReference>
<dbReference type="InterPro" id="IPR027417">
    <property type="entry name" value="P-loop_NTPase"/>
</dbReference>
<organism evidence="6 7">
    <name type="scientific">Nocardioides agariphilus</name>
    <dbReference type="NCBI Taxonomy" id="433664"/>
    <lineage>
        <taxon>Bacteria</taxon>
        <taxon>Bacillati</taxon>
        <taxon>Actinomycetota</taxon>
        <taxon>Actinomycetes</taxon>
        <taxon>Propionibacteriales</taxon>
        <taxon>Nocardioidaceae</taxon>
        <taxon>Nocardioides</taxon>
    </lineage>
</organism>
<evidence type="ECO:0000313" key="7">
    <source>
        <dbReference type="Proteomes" id="UP000660668"/>
    </source>
</evidence>
<gene>
    <name evidence="6" type="ORF">ISU10_16425</name>
</gene>
<dbReference type="AlphaFoldDB" id="A0A930VR51"/>